<accession>A0A1Z4GHY9</accession>
<dbReference type="Proteomes" id="UP000218287">
    <property type="component" value="Chromosome"/>
</dbReference>
<name>A0A1Z4GHY9_9CYAN</name>
<dbReference type="GO" id="GO:0030638">
    <property type="term" value="P:polyketide metabolic process"/>
    <property type="evidence" value="ECO:0007669"/>
    <property type="project" value="InterPro"/>
</dbReference>
<protein>
    <recommendedName>
        <fullName evidence="3">Ester cyclase</fullName>
    </recommendedName>
</protein>
<sequence>MPSEQNKSIVLQMYKFFDEGDLAAVQEFLAPNFVAHIPGATESLNRKAFIQSVLGVFRSAFPNGSHQFEDVIAEGDRVVTRGIFSGTHRGELQGIPPTNKQIIIPFFHIDRIVDDQLVEHWGQSDLLGLMQQVGIIYLPSAGLIFRKLSWVIATSINKRLG</sequence>
<organism evidence="1 2">
    <name type="scientific">Anabaenopsis circularis NIES-21</name>
    <dbReference type="NCBI Taxonomy" id="1085406"/>
    <lineage>
        <taxon>Bacteria</taxon>
        <taxon>Bacillati</taxon>
        <taxon>Cyanobacteriota</taxon>
        <taxon>Cyanophyceae</taxon>
        <taxon>Nostocales</taxon>
        <taxon>Nodulariaceae</taxon>
        <taxon>Anabaenopsis</taxon>
    </lineage>
</organism>
<keyword evidence="2" id="KW-1185">Reference proteome</keyword>
<evidence type="ECO:0000313" key="1">
    <source>
        <dbReference type="EMBL" id="BAY17110.1"/>
    </source>
</evidence>
<dbReference type="Pfam" id="PF07366">
    <property type="entry name" value="SnoaL"/>
    <property type="match status" value="1"/>
</dbReference>
<dbReference type="InterPro" id="IPR009959">
    <property type="entry name" value="Cyclase_SnoaL-like"/>
</dbReference>
<evidence type="ECO:0000313" key="2">
    <source>
        <dbReference type="Proteomes" id="UP000218287"/>
    </source>
</evidence>
<gene>
    <name evidence="1" type="ORF">NIES21_29440</name>
</gene>
<dbReference type="Gene3D" id="3.10.450.50">
    <property type="match status" value="1"/>
</dbReference>
<dbReference type="InterPro" id="IPR032710">
    <property type="entry name" value="NTF2-like_dom_sf"/>
</dbReference>
<dbReference type="SUPFAM" id="SSF54427">
    <property type="entry name" value="NTF2-like"/>
    <property type="match status" value="1"/>
</dbReference>
<dbReference type="AlphaFoldDB" id="A0A1Z4GHY9"/>
<evidence type="ECO:0008006" key="3">
    <source>
        <dbReference type="Google" id="ProtNLM"/>
    </source>
</evidence>
<proteinExistence type="predicted"/>
<reference evidence="1 2" key="1">
    <citation type="submission" date="2017-06" db="EMBL/GenBank/DDBJ databases">
        <title>Genome sequencing of cyanobaciteial culture collection at National Institute for Environmental Studies (NIES).</title>
        <authorList>
            <person name="Hirose Y."/>
            <person name="Shimura Y."/>
            <person name="Fujisawa T."/>
            <person name="Nakamura Y."/>
            <person name="Kawachi M."/>
        </authorList>
    </citation>
    <scope>NUCLEOTIDE SEQUENCE [LARGE SCALE GENOMIC DNA]</scope>
    <source>
        <strain evidence="1 2">NIES-21</strain>
    </source>
</reference>
<dbReference type="PANTHER" id="PTHR38436:SF1">
    <property type="entry name" value="ESTER CYCLASE"/>
    <property type="match status" value="1"/>
</dbReference>
<dbReference type="OrthoDB" id="9182871at2"/>
<dbReference type="EMBL" id="AP018174">
    <property type="protein sequence ID" value="BAY17110.1"/>
    <property type="molecule type" value="Genomic_DNA"/>
</dbReference>
<dbReference type="PANTHER" id="PTHR38436">
    <property type="entry name" value="POLYKETIDE CYCLASE SNOAL-LIKE DOMAIN"/>
    <property type="match status" value="1"/>
</dbReference>